<accession>A0A552F442</accession>
<organism evidence="1 2">
    <name type="scientific">Microcystis aeruginosa Ma_QC_Ca_00000000_S207</name>
    <dbReference type="NCBI Taxonomy" id="2486251"/>
    <lineage>
        <taxon>Bacteria</taxon>
        <taxon>Bacillati</taxon>
        <taxon>Cyanobacteriota</taxon>
        <taxon>Cyanophyceae</taxon>
        <taxon>Oscillatoriophycideae</taxon>
        <taxon>Chroococcales</taxon>
        <taxon>Microcystaceae</taxon>
        <taxon>Microcystis</taxon>
    </lineage>
</organism>
<gene>
    <name evidence="1" type="ORF">EWV91_21435</name>
</gene>
<dbReference type="EMBL" id="SFBF01000398">
    <property type="protein sequence ID" value="TRU41492.1"/>
    <property type="molecule type" value="Genomic_DNA"/>
</dbReference>
<dbReference type="AlphaFoldDB" id="A0A552F442"/>
<comment type="caution">
    <text evidence="1">The sequence shown here is derived from an EMBL/GenBank/DDBJ whole genome shotgun (WGS) entry which is preliminary data.</text>
</comment>
<protein>
    <submittedName>
        <fullName evidence="1">Uncharacterized protein</fullName>
    </submittedName>
</protein>
<sequence length="90" mass="10633">MKKVTHLRQEGRGDYRRKHDLTEDEIRKSALFENLNEKEIADVRATFKEMCQIMLETIENQHIKLELDTNKCHIATGQLIEFESFKKKAA</sequence>
<evidence type="ECO:0000313" key="1">
    <source>
        <dbReference type="EMBL" id="TRU41492.1"/>
    </source>
</evidence>
<dbReference type="Proteomes" id="UP000320293">
    <property type="component" value="Unassembled WGS sequence"/>
</dbReference>
<evidence type="ECO:0000313" key="2">
    <source>
        <dbReference type="Proteomes" id="UP000320293"/>
    </source>
</evidence>
<name>A0A552F442_MICAE</name>
<proteinExistence type="predicted"/>
<reference evidence="1 2" key="1">
    <citation type="submission" date="2019-01" db="EMBL/GenBank/DDBJ databases">
        <title>Coherence of Microcystis species and biogeography revealed through population genomics.</title>
        <authorList>
            <person name="Perez-Carrascal O.M."/>
            <person name="Terrat Y."/>
            <person name="Giani A."/>
            <person name="Fortin N."/>
            <person name="Tromas N."/>
            <person name="Shapiro B.J."/>
        </authorList>
    </citation>
    <scope>NUCLEOTIDE SEQUENCE [LARGE SCALE GENOMIC DNA]</scope>
    <source>
        <strain evidence="1">Ma_QC_Ca_00000000_S207</strain>
    </source>
</reference>